<dbReference type="PANTHER" id="PTHR43534:SF1">
    <property type="entry name" value="4FE-4S CLUSTER CONTAINING PARA FAMILY ATPASE PROTEIN"/>
    <property type="match status" value="1"/>
</dbReference>
<sequence length="287" mass="31087">MKVKEIVVISGKGGTGKTTFTASLAPFLKDVVIADCDVDAPDLHILLNPRIEEESIFSGSAKARIDEDLCTRCNLCAEHCRFGAIDKTPRINPMKCEGCGVCEYICPADAITLKDVTTGKVYKGITEYGPMVHARLVPGEETSGKLVSRVRNEAKKRAESEEKPYVLIDGSPGIGCNVISSITGASTVVIVTEPTLSGLHDLKRVLEVAARFSGKAYVVINKYDLSREMSEKIEIEAEKSGAPVLMKLPFDKKIVQAVTGKKIPSLAEEELFLSAGWKNLLKTLTAE</sequence>
<dbReference type="CDD" id="cd03110">
    <property type="entry name" value="SIMIBI_bact_arch"/>
    <property type="match status" value="1"/>
</dbReference>
<dbReference type="SUPFAM" id="SSF52540">
    <property type="entry name" value="P-loop containing nucleoside triphosphate hydrolases"/>
    <property type="match status" value="1"/>
</dbReference>
<dbReference type="PROSITE" id="PS51379">
    <property type="entry name" value="4FE4S_FER_2"/>
    <property type="match status" value="2"/>
</dbReference>
<keyword evidence="3" id="KW-0411">Iron-sulfur</keyword>
<gene>
    <name evidence="5" type="ORF">HNR50_003472</name>
</gene>
<keyword evidence="1" id="KW-0479">Metal-binding</keyword>
<organism evidence="5 6">
    <name type="scientific">Spirochaeta isovalerica</name>
    <dbReference type="NCBI Taxonomy" id="150"/>
    <lineage>
        <taxon>Bacteria</taxon>
        <taxon>Pseudomonadati</taxon>
        <taxon>Spirochaetota</taxon>
        <taxon>Spirochaetia</taxon>
        <taxon>Spirochaetales</taxon>
        <taxon>Spirochaetaceae</taxon>
        <taxon>Spirochaeta</taxon>
    </lineage>
</organism>
<feature type="domain" description="4Fe-4S ferredoxin-type" evidence="4">
    <location>
        <begin position="87"/>
        <end position="116"/>
    </location>
</feature>
<reference evidence="5 6" key="1">
    <citation type="submission" date="2020-08" db="EMBL/GenBank/DDBJ databases">
        <title>Genomic Encyclopedia of Type Strains, Phase IV (KMG-IV): sequencing the most valuable type-strain genomes for metagenomic binning, comparative biology and taxonomic classification.</title>
        <authorList>
            <person name="Goeker M."/>
        </authorList>
    </citation>
    <scope>NUCLEOTIDE SEQUENCE [LARGE SCALE GENOMIC DNA]</scope>
    <source>
        <strain evidence="5 6">DSM 2461</strain>
    </source>
</reference>
<dbReference type="InterPro" id="IPR017900">
    <property type="entry name" value="4Fe4S_Fe_S_CS"/>
</dbReference>
<dbReference type="PANTHER" id="PTHR43534">
    <property type="entry name" value="MIND SUPERFAMILY P-LOOP ATPASE CONTAINING AN INSERTED FERREDOXIN DOMAIN"/>
    <property type="match status" value="1"/>
</dbReference>
<comment type="caution">
    <text evidence="5">The sequence shown here is derived from an EMBL/GenBank/DDBJ whole genome shotgun (WGS) entry which is preliminary data.</text>
</comment>
<dbReference type="RefSeq" id="WP_184748029.1">
    <property type="nucleotide sequence ID" value="NZ_JACHGJ010000008.1"/>
</dbReference>
<dbReference type="InterPro" id="IPR002586">
    <property type="entry name" value="CobQ/CobB/MinD/ParA_Nub-bd_dom"/>
</dbReference>
<dbReference type="Proteomes" id="UP000587760">
    <property type="component" value="Unassembled WGS sequence"/>
</dbReference>
<evidence type="ECO:0000256" key="1">
    <source>
        <dbReference type="ARBA" id="ARBA00022723"/>
    </source>
</evidence>
<keyword evidence="6" id="KW-1185">Reference proteome</keyword>
<name>A0A841REI0_9SPIO</name>
<dbReference type="Gene3D" id="3.40.50.300">
    <property type="entry name" value="P-loop containing nucleotide triphosphate hydrolases"/>
    <property type="match status" value="1"/>
</dbReference>
<keyword evidence="2" id="KW-0408">Iron</keyword>
<dbReference type="SUPFAM" id="SSF54862">
    <property type="entry name" value="4Fe-4S ferredoxins"/>
    <property type="match status" value="1"/>
</dbReference>
<dbReference type="InterPro" id="IPR017896">
    <property type="entry name" value="4Fe4S_Fe-S-bd"/>
</dbReference>
<proteinExistence type="predicted"/>
<dbReference type="PROSITE" id="PS00198">
    <property type="entry name" value="4FE4S_FER_1"/>
    <property type="match status" value="1"/>
</dbReference>
<dbReference type="GO" id="GO:0051536">
    <property type="term" value="F:iron-sulfur cluster binding"/>
    <property type="evidence" value="ECO:0007669"/>
    <property type="project" value="UniProtKB-KW"/>
</dbReference>
<feature type="domain" description="4Fe-4S ferredoxin-type" evidence="4">
    <location>
        <begin position="61"/>
        <end position="86"/>
    </location>
</feature>
<evidence type="ECO:0000259" key="4">
    <source>
        <dbReference type="PROSITE" id="PS51379"/>
    </source>
</evidence>
<dbReference type="Pfam" id="PF00037">
    <property type="entry name" value="Fer4"/>
    <property type="match status" value="2"/>
</dbReference>
<protein>
    <submittedName>
        <fullName evidence="5">MinD superfamily P-loop ATPase</fullName>
    </submittedName>
</protein>
<evidence type="ECO:0000313" key="6">
    <source>
        <dbReference type="Proteomes" id="UP000587760"/>
    </source>
</evidence>
<dbReference type="GO" id="GO:0046872">
    <property type="term" value="F:metal ion binding"/>
    <property type="evidence" value="ECO:0007669"/>
    <property type="project" value="UniProtKB-KW"/>
</dbReference>
<evidence type="ECO:0000313" key="5">
    <source>
        <dbReference type="EMBL" id="MBB6481791.1"/>
    </source>
</evidence>
<evidence type="ECO:0000256" key="3">
    <source>
        <dbReference type="ARBA" id="ARBA00023014"/>
    </source>
</evidence>
<accession>A0A841REI0</accession>
<dbReference type="Gene3D" id="3.30.70.20">
    <property type="match status" value="1"/>
</dbReference>
<dbReference type="Pfam" id="PF01656">
    <property type="entry name" value="CbiA"/>
    <property type="match status" value="1"/>
</dbReference>
<dbReference type="EMBL" id="JACHGJ010000008">
    <property type="protein sequence ID" value="MBB6481791.1"/>
    <property type="molecule type" value="Genomic_DNA"/>
</dbReference>
<dbReference type="InterPro" id="IPR027417">
    <property type="entry name" value="P-loop_NTPase"/>
</dbReference>
<dbReference type="AlphaFoldDB" id="A0A841REI0"/>
<evidence type="ECO:0000256" key="2">
    <source>
        <dbReference type="ARBA" id="ARBA00023004"/>
    </source>
</evidence>